<reference evidence="3" key="1">
    <citation type="journal article" date="2019" name="Environ. Microbiol.">
        <title>Fungal ecological strategies reflected in gene transcription - a case study of two litter decomposers.</title>
        <authorList>
            <person name="Barbi F."/>
            <person name="Kohler A."/>
            <person name="Barry K."/>
            <person name="Baskaran P."/>
            <person name="Daum C."/>
            <person name="Fauchery L."/>
            <person name="Ihrmark K."/>
            <person name="Kuo A."/>
            <person name="LaButti K."/>
            <person name="Lipzen A."/>
            <person name="Morin E."/>
            <person name="Grigoriev I.V."/>
            <person name="Henrissat B."/>
            <person name="Lindahl B."/>
            <person name="Martin F."/>
        </authorList>
    </citation>
    <scope>NUCLEOTIDE SEQUENCE</scope>
    <source>
        <strain evidence="3">JB14</strain>
    </source>
</reference>
<feature type="signal peptide" evidence="2">
    <location>
        <begin position="1"/>
        <end position="17"/>
    </location>
</feature>
<sequence length="192" mass="21205">MLGSGCVLAIFACWVLTDQNSTTSPLGSGTLTGCHIGLSRKTAIRVAASWESLFVYDSMLFALTLIKTYRTRRKGTLRINLLSLLLRDGAIYFALMALANLSNLLTFYLAPPYLRGGLSTFATCVSVTMLSRFTLILFESTEEALYSTTVNLETMIFVEDPRPPTSTRYSAELIGLEDVCLENYHKTDTNKG</sequence>
<dbReference type="EMBL" id="ML769415">
    <property type="protein sequence ID" value="KAE9404651.1"/>
    <property type="molecule type" value="Genomic_DNA"/>
</dbReference>
<evidence type="ECO:0000313" key="3">
    <source>
        <dbReference type="EMBL" id="KAE9404651.1"/>
    </source>
</evidence>
<keyword evidence="1" id="KW-1133">Transmembrane helix</keyword>
<gene>
    <name evidence="3" type="ORF">BT96DRAFT_412320</name>
</gene>
<organism evidence="3 4">
    <name type="scientific">Gymnopus androsaceus JB14</name>
    <dbReference type="NCBI Taxonomy" id="1447944"/>
    <lineage>
        <taxon>Eukaryota</taxon>
        <taxon>Fungi</taxon>
        <taxon>Dikarya</taxon>
        <taxon>Basidiomycota</taxon>
        <taxon>Agaricomycotina</taxon>
        <taxon>Agaricomycetes</taxon>
        <taxon>Agaricomycetidae</taxon>
        <taxon>Agaricales</taxon>
        <taxon>Marasmiineae</taxon>
        <taxon>Omphalotaceae</taxon>
        <taxon>Gymnopus</taxon>
    </lineage>
</organism>
<keyword evidence="2" id="KW-0732">Signal</keyword>
<evidence type="ECO:0008006" key="5">
    <source>
        <dbReference type="Google" id="ProtNLM"/>
    </source>
</evidence>
<evidence type="ECO:0000256" key="1">
    <source>
        <dbReference type="SAM" id="Phobius"/>
    </source>
</evidence>
<dbReference type="AlphaFoldDB" id="A0A6A4I2L6"/>
<name>A0A6A4I2L6_9AGAR</name>
<dbReference type="OrthoDB" id="2686513at2759"/>
<protein>
    <recommendedName>
        <fullName evidence="5">G-protein coupled receptors family 3 profile domain-containing protein</fullName>
    </recommendedName>
</protein>
<feature type="transmembrane region" description="Helical" evidence="1">
    <location>
        <begin position="90"/>
        <end position="110"/>
    </location>
</feature>
<proteinExistence type="predicted"/>
<dbReference type="Proteomes" id="UP000799118">
    <property type="component" value="Unassembled WGS sequence"/>
</dbReference>
<evidence type="ECO:0000313" key="4">
    <source>
        <dbReference type="Proteomes" id="UP000799118"/>
    </source>
</evidence>
<keyword evidence="1" id="KW-0812">Transmembrane</keyword>
<keyword evidence="4" id="KW-1185">Reference proteome</keyword>
<accession>A0A6A4I2L6</accession>
<evidence type="ECO:0000256" key="2">
    <source>
        <dbReference type="SAM" id="SignalP"/>
    </source>
</evidence>
<keyword evidence="1" id="KW-0472">Membrane</keyword>
<feature type="chain" id="PRO_5025356585" description="G-protein coupled receptors family 3 profile domain-containing protein" evidence="2">
    <location>
        <begin position="18"/>
        <end position="192"/>
    </location>
</feature>
<feature type="transmembrane region" description="Helical" evidence="1">
    <location>
        <begin position="116"/>
        <end position="138"/>
    </location>
</feature>